<keyword evidence="4" id="KW-1185">Reference proteome</keyword>
<evidence type="ECO:0000313" key="3">
    <source>
        <dbReference type="EMBL" id="NGP87366.1"/>
    </source>
</evidence>
<accession>A0A6M1SUW5</accession>
<feature type="coiled-coil region" evidence="1">
    <location>
        <begin position="58"/>
        <end position="85"/>
    </location>
</feature>
<evidence type="ECO:0000313" key="4">
    <source>
        <dbReference type="Proteomes" id="UP000479132"/>
    </source>
</evidence>
<sequence length="117" mass="13004">MDINKLNSSASNSFNKTEETSKGQKQSGVSSKQSSPNTADKVSISDYKFRKNDQLFAKVELDKLNDSASDELVEMNKQVSEYQKAKEVSPEAAQNTEIGQKLNDPNVWEDIAGKMLK</sequence>
<feature type="region of interest" description="Disordered" evidence="2">
    <location>
        <begin position="1"/>
        <end position="44"/>
    </location>
</feature>
<feature type="compositionally biased region" description="Low complexity" evidence="2">
    <location>
        <begin position="23"/>
        <end position="35"/>
    </location>
</feature>
<comment type="caution">
    <text evidence="3">The sequence shown here is derived from an EMBL/GenBank/DDBJ whole genome shotgun (WGS) entry which is preliminary data.</text>
</comment>
<keyword evidence="1" id="KW-0175">Coiled coil</keyword>
<organism evidence="3 4">
    <name type="scientific">Fodinibius halophilus</name>
    <dbReference type="NCBI Taxonomy" id="1736908"/>
    <lineage>
        <taxon>Bacteria</taxon>
        <taxon>Pseudomonadati</taxon>
        <taxon>Balneolota</taxon>
        <taxon>Balneolia</taxon>
        <taxon>Balneolales</taxon>
        <taxon>Balneolaceae</taxon>
        <taxon>Fodinibius</taxon>
    </lineage>
</organism>
<dbReference type="EMBL" id="JAALLS010000003">
    <property type="protein sequence ID" value="NGP87366.1"/>
    <property type="molecule type" value="Genomic_DNA"/>
</dbReference>
<feature type="compositionally biased region" description="Polar residues" evidence="2">
    <location>
        <begin position="1"/>
        <end position="15"/>
    </location>
</feature>
<name>A0A6M1SUW5_9BACT</name>
<reference evidence="3 4" key="1">
    <citation type="submission" date="2020-02" db="EMBL/GenBank/DDBJ databases">
        <title>Aliifodinibius halophilus 2W32, complete genome.</title>
        <authorList>
            <person name="Li Y."/>
            <person name="Wu S."/>
        </authorList>
    </citation>
    <scope>NUCLEOTIDE SEQUENCE [LARGE SCALE GENOMIC DNA]</scope>
    <source>
        <strain evidence="3 4">2W32</strain>
    </source>
</reference>
<dbReference type="AlphaFoldDB" id="A0A6M1SUW5"/>
<evidence type="ECO:0000256" key="2">
    <source>
        <dbReference type="SAM" id="MobiDB-lite"/>
    </source>
</evidence>
<gene>
    <name evidence="3" type="ORF">G3569_03285</name>
</gene>
<dbReference type="Proteomes" id="UP000479132">
    <property type="component" value="Unassembled WGS sequence"/>
</dbReference>
<proteinExistence type="predicted"/>
<protein>
    <submittedName>
        <fullName evidence="3">Uncharacterized protein</fullName>
    </submittedName>
</protein>
<evidence type="ECO:0000256" key="1">
    <source>
        <dbReference type="SAM" id="Coils"/>
    </source>
</evidence>
<dbReference type="RefSeq" id="WP_165266057.1">
    <property type="nucleotide sequence ID" value="NZ_JAALLS010000003.1"/>
</dbReference>